<sequence length="147" mass="16732">MDEDEQNNTVNPPEGVKTGSRSFQCLQYLVEKEAQINITNDDQLTPLHQAASEGHVQCLELLLAHDADVYAEDSRKQLPIDLAKLWGHKKCAKLLAAVMWHQNKHSSAKECFLSRNTKMADLLLEIKREHAILFEEMKLHSPYVSIP</sequence>
<dbReference type="PANTHER" id="PTHR24160:SF1">
    <property type="entry name" value="ANKYRIN REPEAT DOMAIN-CONTAINING PROTEIN 53"/>
    <property type="match status" value="1"/>
</dbReference>
<dbReference type="PROSITE" id="PS50088">
    <property type="entry name" value="ANK_REPEAT"/>
    <property type="match status" value="1"/>
</dbReference>
<dbReference type="Proteomes" id="UP000663889">
    <property type="component" value="Unassembled WGS sequence"/>
</dbReference>
<dbReference type="EMBL" id="CAJNOU010004475">
    <property type="protein sequence ID" value="CAF1443172.1"/>
    <property type="molecule type" value="Genomic_DNA"/>
</dbReference>
<proteinExistence type="predicted"/>
<dbReference type="GO" id="GO:1902412">
    <property type="term" value="P:regulation of mitotic cytokinesis"/>
    <property type="evidence" value="ECO:0007669"/>
    <property type="project" value="InterPro"/>
</dbReference>
<dbReference type="Pfam" id="PF12796">
    <property type="entry name" value="Ank_2"/>
    <property type="match status" value="1"/>
</dbReference>
<accession>A0A815P289</accession>
<evidence type="ECO:0000313" key="2">
    <source>
        <dbReference type="EMBL" id="CAF1443172.1"/>
    </source>
</evidence>
<dbReference type="PROSITE" id="PS50297">
    <property type="entry name" value="ANK_REP_REGION"/>
    <property type="match status" value="1"/>
</dbReference>
<gene>
    <name evidence="2" type="ORF">SEV965_LOCUS33331</name>
</gene>
<dbReference type="GO" id="GO:0060236">
    <property type="term" value="P:regulation of mitotic spindle organization"/>
    <property type="evidence" value="ECO:0007669"/>
    <property type="project" value="TreeGrafter"/>
</dbReference>
<name>A0A815P289_9BILA</name>
<dbReference type="SMART" id="SM00248">
    <property type="entry name" value="ANK"/>
    <property type="match status" value="2"/>
</dbReference>
<dbReference type="Gene3D" id="1.25.40.20">
    <property type="entry name" value="Ankyrin repeat-containing domain"/>
    <property type="match status" value="1"/>
</dbReference>
<protein>
    <submittedName>
        <fullName evidence="2">Uncharacterized protein</fullName>
    </submittedName>
</protein>
<evidence type="ECO:0000313" key="3">
    <source>
        <dbReference type="Proteomes" id="UP000663889"/>
    </source>
</evidence>
<keyword evidence="1" id="KW-0040">ANK repeat</keyword>
<dbReference type="InterPro" id="IPR036770">
    <property type="entry name" value="Ankyrin_rpt-contain_sf"/>
</dbReference>
<dbReference type="GO" id="GO:0007080">
    <property type="term" value="P:mitotic metaphase chromosome alignment"/>
    <property type="evidence" value="ECO:0007669"/>
    <property type="project" value="TreeGrafter"/>
</dbReference>
<feature type="repeat" description="ANK" evidence="1">
    <location>
        <begin position="42"/>
        <end position="74"/>
    </location>
</feature>
<dbReference type="PANTHER" id="PTHR24160">
    <property type="entry name" value="ANKYRIN REPEAT DOMAIN-CONTAINING PROTEIN 53"/>
    <property type="match status" value="1"/>
</dbReference>
<reference evidence="2" key="1">
    <citation type="submission" date="2021-02" db="EMBL/GenBank/DDBJ databases">
        <authorList>
            <person name="Nowell W R."/>
        </authorList>
    </citation>
    <scope>NUCLEOTIDE SEQUENCE</scope>
</reference>
<dbReference type="GO" id="GO:0031116">
    <property type="term" value="P:positive regulation of microtubule polymerization"/>
    <property type="evidence" value="ECO:0007669"/>
    <property type="project" value="TreeGrafter"/>
</dbReference>
<organism evidence="2 3">
    <name type="scientific">Rotaria sordida</name>
    <dbReference type="NCBI Taxonomy" id="392033"/>
    <lineage>
        <taxon>Eukaryota</taxon>
        <taxon>Metazoa</taxon>
        <taxon>Spiralia</taxon>
        <taxon>Gnathifera</taxon>
        <taxon>Rotifera</taxon>
        <taxon>Eurotatoria</taxon>
        <taxon>Bdelloidea</taxon>
        <taxon>Philodinida</taxon>
        <taxon>Philodinidae</taxon>
        <taxon>Rotaria</taxon>
    </lineage>
</organism>
<evidence type="ECO:0000256" key="1">
    <source>
        <dbReference type="PROSITE-ProRule" id="PRU00023"/>
    </source>
</evidence>
<dbReference type="GO" id="GO:0000922">
    <property type="term" value="C:spindle pole"/>
    <property type="evidence" value="ECO:0007669"/>
    <property type="project" value="TreeGrafter"/>
</dbReference>
<dbReference type="SUPFAM" id="SSF48403">
    <property type="entry name" value="Ankyrin repeat"/>
    <property type="match status" value="1"/>
</dbReference>
<comment type="caution">
    <text evidence="2">The sequence shown here is derived from an EMBL/GenBank/DDBJ whole genome shotgun (WGS) entry which is preliminary data.</text>
</comment>
<dbReference type="AlphaFoldDB" id="A0A815P289"/>
<dbReference type="InterPro" id="IPR002110">
    <property type="entry name" value="Ankyrin_rpt"/>
</dbReference>
<dbReference type="InterPro" id="IPR042335">
    <property type="entry name" value="ANKRD53"/>
</dbReference>